<dbReference type="Proteomes" id="UP000007502">
    <property type="component" value="Segment"/>
</dbReference>
<gene>
    <name evidence="1" type="primary">ORF221</name>
</gene>
<sequence>MSLSLTFKDSKVDGWPPHKSKISYYVLDDNPYLHQELHPQYAEITYGWYSECHEVFEHYDPIKESGYKLGDSRPSTYFSDDENESHRTVYLSIQMEEYSFDENQAHIAWMHTHDMQREISKHQSRNYFPCFDINNLLREGVVTPVSFEKVVVGEESNQYYHVYGVFKYMGENYLLKMSQDSQWSEDSWVKDGEYGDVSIYQWTKL</sequence>
<accession>F1D1P5</accession>
<evidence type="ECO:0000313" key="2">
    <source>
        <dbReference type="Proteomes" id="UP000007502"/>
    </source>
</evidence>
<dbReference type="EMBL" id="HQ641347">
    <property type="protein sequence ID" value="ADX88039.1"/>
    <property type="molecule type" value="Genomic_DNA"/>
</dbReference>
<protein>
    <submittedName>
        <fullName evidence="1">Uncharacterized protein ORF221</fullName>
    </submittedName>
</protein>
<organism evidence="1 2">
    <name type="scientific">Vibrio phage ICP1</name>
    <dbReference type="NCBI Taxonomy" id="979525"/>
    <lineage>
        <taxon>Viruses</taxon>
        <taxon>Duplodnaviria</taxon>
        <taxon>Heunggongvirae</taxon>
        <taxon>Uroviricota</taxon>
        <taxon>Caudoviricetes</taxon>
        <taxon>Mohonavirus</taxon>
        <taxon>Mohonavirus ICP1</taxon>
    </lineage>
</organism>
<proteinExistence type="predicted"/>
<keyword evidence="2" id="KW-1185">Reference proteome</keyword>
<dbReference type="RefSeq" id="YP_004251164.1">
    <property type="nucleotide sequence ID" value="NC_015157.1"/>
</dbReference>
<reference evidence="1 2" key="1">
    <citation type="journal article" date="2011" name="MBio">
        <title>Evidence of a dominant lineage of Vibrio cholerae-specific lytic bacteriophages shed by cholera patients over a 10-year period in Dhaka, Bangladesh.</title>
        <authorList>
            <person name="Seed K.D."/>
            <person name="Bodi K.L."/>
            <person name="Kropinski A.M."/>
            <person name="Ackermann H.W."/>
            <person name="Calderwood S.B."/>
            <person name="Qadri F."/>
            <person name="Camilli A."/>
        </authorList>
    </citation>
    <scope>NUCLEOTIDE SEQUENCE [LARGE SCALE GENOMIC DNA]</scope>
</reference>
<name>F1D1P5_9CAUD</name>
<evidence type="ECO:0000313" key="1">
    <source>
        <dbReference type="EMBL" id="ADX88039.1"/>
    </source>
</evidence>
<dbReference type="GeneID" id="10228702"/>
<dbReference type="KEGG" id="vg:10228702"/>